<dbReference type="PANTHER" id="PTHR36926:SF1">
    <property type="entry name" value="COLICIN V PRODUCTION PROTEIN"/>
    <property type="match status" value="1"/>
</dbReference>
<feature type="transmembrane region" description="Helical" evidence="6">
    <location>
        <begin position="64"/>
        <end position="82"/>
    </location>
</feature>
<feature type="transmembrane region" description="Helical" evidence="6">
    <location>
        <begin position="160"/>
        <end position="182"/>
    </location>
</feature>
<evidence type="ECO:0008006" key="9">
    <source>
        <dbReference type="Google" id="ProtNLM"/>
    </source>
</evidence>
<keyword evidence="4 6" id="KW-0472">Membrane</keyword>
<name>A0A8J2ZF98_9PROT</name>
<dbReference type="EMBL" id="BMKS01000018">
    <property type="protein sequence ID" value="GGG48871.1"/>
    <property type="molecule type" value="Genomic_DNA"/>
</dbReference>
<feature type="transmembrane region" description="Helical" evidence="6">
    <location>
        <begin position="89"/>
        <end position="106"/>
    </location>
</feature>
<feature type="region of interest" description="Disordered" evidence="5">
    <location>
        <begin position="221"/>
        <end position="246"/>
    </location>
</feature>
<proteinExistence type="predicted"/>
<evidence type="ECO:0000256" key="2">
    <source>
        <dbReference type="ARBA" id="ARBA00022692"/>
    </source>
</evidence>
<dbReference type="Pfam" id="PF02674">
    <property type="entry name" value="Colicin_V"/>
    <property type="match status" value="1"/>
</dbReference>
<dbReference type="InterPro" id="IPR003825">
    <property type="entry name" value="Colicin-V_CvpA"/>
</dbReference>
<feature type="transmembrane region" description="Helical" evidence="6">
    <location>
        <begin position="126"/>
        <end position="148"/>
    </location>
</feature>
<keyword evidence="2 6" id="KW-0812">Transmembrane</keyword>
<reference evidence="7 8" key="1">
    <citation type="journal article" date="2014" name="Int. J. Syst. Evol. Microbiol.">
        <title>Complete genome sequence of Corynebacterium casei LMG S-19264T (=DSM 44701T), isolated from a smear-ripened cheese.</title>
        <authorList>
            <consortium name="US DOE Joint Genome Institute (JGI-PGF)"/>
            <person name="Walter F."/>
            <person name="Albersmeier A."/>
            <person name="Kalinowski J."/>
            <person name="Ruckert C."/>
        </authorList>
    </citation>
    <scope>NUCLEOTIDE SEQUENCE [LARGE SCALE GENOMIC DNA]</scope>
    <source>
        <strain evidence="7 8">CGMCC 1.16330</strain>
    </source>
</reference>
<comment type="subcellular location">
    <subcellularLocation>
        <location evidence="1">Membrane</location>
        <topology evidence="1">Multi-pass membrane protein</topology>
    </subcellularLocation>
</comment>
<keyword evidence="3 6" id="KW-1133">Transmembrane helix</keyword>
<dbReference type="InterPro" id="IPR052719">
    <property type="entry name" value="CvpA-like"/>
</dbReference>
<evidence type="ECO:0000256" key="1">
    <source>
        <dbReference type="ARBA" id="ARBA00004141"/>
    </source>
</evidence>
<protein>
    <recommendedName>
        <fullName evidence="9">CvpA family protein</fullName>
    </recommendedName>
</protein>
<dbReference type="PANTHER" id="PTHR36926">
    <property type="entry name" value="COLICIN V PRODUCTION PROTEIN"/>
    <property type="match status" value="1"/>
</dbReference>
<comment type="caution">
    <text evidence="7">The sequence shown here is derived from an EMBL/GenBank/DDBJ whole genome shotgun (WGS) entry which is preliminary data.</text>
</comment>
<evidence type="ECO:0000313" key="8">
    <source>
        <dbReference type="Proteomes" id="UP000597507"/>
    </source>
</evidence>
<sequence length="246" mass="25914">MDARGGASRRPAAELSGQAPEPAAGAGAPSLGPRVTIAPPRRHAPRAAGDAAPAPRYTACAMNWVDGVVLAILAVSAILAFFRGLVREVLGIGAWVAAAVAAFLAWPEVRPWVGEHVEPDWLANAVAAGGVFLVVLLVLKVVVAWIAARVERSALGGVDRALGLVFGLARGAFVVVLAYILAERFFPMDRWPADVREARALPLVSDGARWLVAQLPPEIRPGIEGPPERPVPGLDDLLRPPARDRT</sequence>
<keyword evidence="8" id="KW-1185">Reference proteome</keyword>
<evidence type="ECO:0000256" key="3">
    <source>
        <dbReference type="ARBA" id="ARBA00022989"/>
    </source>
</evidence>
<evidence type="ECO:0000256" key="5">
    <source>
        <dbReference type="SAM" id="MobiDB-lite"/>
    </source>
</evidence>
<dbReference type="GO" id="GO:0009403">
    <property type="term" value="P:toxin biosynthetic process"/>
    <property type="evidence" value="ECO:0007669"/>
    <property type="project" value="InterPro"/>
</dbReference>
<evidence type="ECO:0000256" key="6">
    <source>
        <dbReference type="SAM" id="Phobius"/>
    </source>
</evidence>
<accession>A0A8J2ZF98</accession>
<dbReference type="GO" id="GO:0016020">
    <property type="term" value="C:membrane"/>
    <property type="evidence" value="ECO:0007669"/>
    <property type="project" value="UniProtKB-SubCell"/>
</dbReference>
<gene>
    <name evidence="7" type="ORF">GCM10010964_40320</name>
</gene>
<dbReference type="Proteomes" id="UP000597507">
    <property type="component" value="Unassembled WGS sequence"/>
</dbReference>
<organism evidence="7 8">
    <name type="scientific">Caldovatus sediminis</name>
    <dbReference type="NCBI Taxonomy" id="2041189"/>
    <lineage>
        <taxon>Bacteria</taxon>
        <taxon>Pseudomonadati</taxon>
        <taxon>Pseudomonadota</taxon>
        <taxon>Alphaproteobacteria</taxon>
        <taxon>Acetobacterales</taxon>
        <taxon>Roseomonadaceae</taxon>
        <taxon>Caldovatus</taxon>
    </lineage>
</organism>
<feature type="compositionally biased region" description="Low complexity" evidence="5">
    <location>
        <begin position="17"/>
        <end position="33"/>
    </location>
</feature>
<dbReference type="AlphaFoldDB" id="A0A8J2ZF98"/>
<evidence type="ECO:0000313" key="7">
    <source>
        <dbReference type="EMBL" id="GGG48871.1"/>
    </source>
</evidence>
<feature type="compositionally biased region" description="Basic and acidic residues" evidence="5">
    <location>
        <begin position="236"/>
        <end position="246"/>
    </location>
</feature>
<evidence type="ECO:0000256" key="4">
    <source>
        <dbReference type="ARBA" id="ARBA00023136"/>
    </source>
</evidence>
<feature type="region of interest" description="Disordered" evidence="5">
    <location>
        <begin position="1"/>
        <end position="35"/>
    </location>
</feature>